<dbReference type="Proteomes" id="UP000824120">
    <property type="component" value="Chromosome 3"/>
</dbReference>
<organism evidence="2 3">
    <name type="scientific">Solanum commersonii</name>
    <name type="common">Commerson's wild potato</name>
    <name type="synonym">Commerson's nightshade</name>
    <dbReference type="NCBI Taxonomy" id="4109"/>
    <lineage>
        <taxon>Eukaryota</taxon>
        <taxon>Viridiplantae</taxon>
        <taxon>Streptophyta</taxon>
        <taxon>Embryophyta</taxon>
        <taxon>Tracheophyta</taxon>
        <taxon>Spermatophyta</taxon>
        <taxon>Magnoliopsida</taxon>
        <taxon>eudicotyledons</taxon>
        <taxon>Gunneridae</taxon>
        <taxon>Pentapetalae</taxon>
        <taxon>asterids</taxon>
        <taxon>lamiids</taxon>
        <taxon>Solanales</taxon>
        <taxon>Solanaceae</taxon>
        <taxon>Solanoideae</taxon>
        <taxon>Solaneae</taxon>
        <taxon>Solanum</taxon>
    </lineage>
</organism>
<comment type="caution">
    <text evidence="2">The sequence shown here is derived from an EMBL/GenBank/DDBJ whole genome shotgun (WGS) entry which is preliminary data.</text>
</comment>
<keyword evidence="3" id="KW-1185">Reference proteome</keyword>
<accession>A0A9J5ZQ98</accession>
<evidence type="ECO:0000313" key="3">
    <source>
        <dbReference type="Proteomes" id="UP000824120"/>
    </source>
</evidence>
<reference evidence="2 3" key="1">
    <citation type="submission" date="2020-09" db="EMBL/GenBank/DDBJ databases">
        <title>De no assembly of potato wild relative species, Solanum commersonii.</title>
        <authorList>
            <person name="Cho K."/>
        </authorList>
    </citation>
    <scope>NUCLEOTIDE SEQUENCE [LARGE SCALE GENOMIC DNA]</scope>
    <source>
        <strain evidence="2">LZ3.2</strain>
        <tissue evidence="2">Leaf</tissue>
    </source>
</reference>
<evidence type="ECO:0000313" key="2">
    <source>
        <dbReference type="EMBL" id="KAG5614215.1"/>
    </source>
</evidence>
<dbReference type="AlphaFoldDB" id="A0A9J5ZQ98"/>
<proteinExistence type="predicted"/>
<name>A0A9J5ZQ98_SOLCO</name>
<dbReference type="InterPro" id="IPR046796">
    <property type="entry name" value="Transposase_32_dom"/>
</dbReference>
<sequence>MLFPAKHLTKVTRDRVVLVNMLMKGMPINVGAILRQNMMKFKNNLRWQFCYGRLISHFLRAEGIEEEAVDMTVA</sequence>
<feature type="domain" description="Putative plant transposon protein" evidence="1">
    <location>
        <begin position="2"/>
        <end position="64"/>
    </location>
</feature>
<gene>
    <name evidence="2" type="ORF">H5410_014039</name>
</gene>
<dbReference type="EMBL" id="JACXVP010000003">
    <property type="protein sequence ID" value="KAG5614215.1"/>
    <property type="molecule type" value="Genomic_DNA"/>
</dbReference>
<evidence type="ECO:0000259" key="1">
    <source>
        <dbReference type="Pfam" id="PF20167"/>
    </source>
</evidence>
<protein>
    <recommendedName>
        <fullName evidence="1">Putative plant transposon protein domain-containing protein</fullName>
    </recommendedName>
</protein>
<dbReference type="Pfam" id="PF20167">
    <property type="entry name" value="Transposase_32"/>
    <property type="match status" value="1"/>
</dbReference>
<dbReference type="OrthoDB" id="10482319at2759"/>